<dbReference type="AlphaFoldDB" id="A0A2T8JBI6"/>
<proteinExistence type="predicted"/>
<protein>
    <submittedName>
        <fullName evidence="3">Uncharacterized protein</fullName>
    </submittedName>
</protein>
<evidence type="ECO:0000256" key="2">
    <source>
        <dbReference type="SAM" id="Phobius"/>
    </source>
</evidence>
<feature type="transmembrane region" description="Helical" evidence="2">
    <location>
        <begin position="89"/>
        <end position="116"/>
    </location>
</feature>
<evidence type="ECO:0000313" key="3">
    <source>
        <dbReference type="EMBL" id="PVH47284.1"/>
    </source>
</evidence>
<gene>
    <name evidence="3" type="ORF">PAHAL_4G027700</name>
</gene>
<keyword evidence="2" id="KW-0472">Membrane</keyword>
<dbReference type="Proteomes" id="UP000243499">
    <property type="component" value="Chromosome 4"/>
</dbReference>
<name>A0A2T8JBI6_9POAL</name>
<sequence length="117" mass="13103">MRRCLGARGPTPRCRGRDDSRRRPPRARQGITSAAGGGGHRPGLGTRRSPHTTRRARADAEERPAAEAKSPGRRVCFTAKKCLLWKPRYFCHVFSFFPFPVVTRAGFFLVIAARLLE</sequence>
<accession>A0A2T8JBI6</accession>
<organism evidence="3">
    <name type="scientific">Panicum hallii</name>
    <dbReference type="NCBI Taxonomy" id="206008"/>
    <lineage>
        <taxon>Eukaryota</taxon>
        <taxon>Viridiplantae</taxon>
        <taxon>Streptophyta</taxon>
        <taxon>Embryophyta</taxon>
        <taxon>Tracheophyta</taxon>
        <taxon>Spermatophyta</taxon>
        <taxon>Magnoliopsida</taxon>
        <taxon>Liliopsida</taxon>
        <taxon>Poales</taxon>
        <taxon>Poaceae</taxon>
        <taxon>PACMAD clade</taxon>
        <taxon>Panicoideae</taxon>
        <taxon>Panicodae</taxon>
        <taxon>Paniceae</taxon>
        <taxon>Panicinae</taxon>
        <taxon>Panicum</taxon>
        <taxon>Panicum sect. Panicum</taxon>
    </lineage>
</organism>
<dbReference type="Gramene" id="PVH47284">
    <property type="protein sequence ID" value="PVH47284"/>
    <property type="gene ID" value="PAHAL_4G027700"/>
</dbReference>
<reference evidence="3" key="1">
    <citation type="submission" date="2018-04" db="EMBL/GenBank/DDBJ databases">
        <title>WGS assembly of Panicum hallii.</title>
        <authorList>
            <person name="Lovell J."/>
            <person name="Jenkins J."/>
            <person name="Lowry D."/>
            <person name="Mamidi S."/>
            <person name="Sreedasyam A."/>
            <person name="Weng X."/>
            <person name="Barry K."/>
            <person name="Bonette J."/>
            <person name="Campitelli B."/>
            <person name="Daum C."/>
            <person name="Gordon S."/>
            <person name="Gould B."/>
            <person name="Lipzen A."/>
            <person name="Macqueen A."/>
            <person name="Palacio-Mejia J."/>
            <person name="Plott C."/>
            <person name="Shakirov E."/>
            <person name="Shu S."/>
            <person name="Yoshinaga Y."/>
            <person name="Zane M."/>
            <person name="Rokhsar D."/>
            <person name="Grimwood J."/>
            <person name="Schmutz J."/>
            <person name="Juenger T."/>
        </authorList>
    </citation>
    <scope>NUCLEOTIDE SEQUENCE [LARGE SCALE GENOMIC DNA]</scope>
    <source>
        <strain evidence="3">FIL2</strain>
    </source>
</reference>
<keyword evidence="2" id="KW-1133">Transmembrane helix</keyword>
<feature type="region of interest" description="Disordered" evidence="1">
    <location>
        <begin position="1"/>
        <end position="70"/>
    </location>
</feature>
<keyword evidence="2" id="KW-0812">Transmembrane</keyword>
<dbReference type="EMBL" id="CM008049">
    <property type="protein sequence ID" value="PVH47284.1"/>
    <property type="molecule type" value="Genomic_DNA"/>
</dbReference>
<evidence type="ECO:0000256" key="1">
    <source>
        <dbReference type="SAM" id="MobiDB-lite"/>
    </source>
</evidence>
<feature type="compositionally biased region" description="Basic and acidic residues" evidence="1">
    <location>
        <begin position="56"/>
        <end position="66"/>
    </location>
</feature>